<evidence type="ECO:0000256" key="1">
    <source>
        <dbReference type="ARBA" id="ARBA00001974"/>
    </source>
</evidence>
<keyword evidence="3" id="KW-0274">FAD</keyword>
<keyword evidence="4" id="KW-0560">Oxidoreductase</keyword>
<feature type="domain" description="FAD-binding" evidence="5">
    <location>
        <begin position="189"/>
        <end position="399"/>
    </location>
</feature>
<organism evidence="7">
    <name type="scientific">Prasinoderma singulare</name>
    <dbReference type="NCBI Taxonomy" id="676789"/>
    <lineage>
        <taxon>Eukaryota</taxon>
        <taxon>Viridiplantae</taxon>
        <taxon>Prasinodermophyta</taxon>
        <taxon>Prasinodermophyceae</taxon>
        <taxon>Prasinodermales</taxon>
        <taxon>Prasinodermaceae</taxon>
        <taxon>Prasinoderma</taxon>
    </lineage>
</organism>
<dbReference type="PRINTS" id="PR00420">
    <property type="entry name" value="RNGMNOXGNASE"/>
</dbReference>
<dbReference type="EMBL" id="HBHY01021761">
    <property type="protein sequence ID" value="CAE0152870.1"/>
    <property type="molecule type" value="Transcribed_RNA"/>
</dbReference>
<dbReference type="SUPFAM" id="SSF51905">
    <property type="entry name" value="FAD/NAD(P)-binding domain"/>
    <property type="match status" value="1"/>
</dbReference>
<comment type="cofactor">
    <cofactor evidence="1">
        <name>FAD</name>
        <dbReference type="ChEBI" id="CHEBI:57692"/>
    </cofactor>
</comment>
<dbReference type="InterPro" id="IPR036188">
    <property type="entry name" value="FAD/NAD-bd_sf"/>
</dbReference>
<protein>
    <recommendedName>
        <fullName evidence="5">FAD-binding domain-containing protein</fullName>
    </recommendedName>
</protein>
<evidence type="ECO:0000256" key="2">
    <source>
        <dbReference type="ARBA" id="ARBA00022630"/>
    </source>
</evidence>
<evidence type="ECO:0000313" key="6">
    <source>
        <dbReference type="EMBL" id="CAE0152870.1"/>
    </source>
</evidence>
<dbReference type="EMBL" id="HBHY01021762">
    <property type="protein sequence ID" value="CAE0152872.1"/>
    <property type="molecule type" value="Transcribed_RNA"/>
</dbReference>
<reference evidence="7" key="1">
    <citation type="submission" date="2021-01" db="EMBL/GenBank/DDBJ databases">
        <authorList>
            <person name="Corre E."/>
            <person name="Pelletier E."/>
            <person name="Niang G."/>
            <person name="Scheremetjew M."/>
            <person name="Finn R."/>
            <person name="Kale V."/>
            <person name="Holt S."/>
            <person name="Cochrane G."/>
            <person name="Meng A."/>
            <person name="Brown T."/>
            <person name="Cohen L."/>
        </authorList>
    </citation>
    <scope>NUCLEOTIDE SEQUENCE</scope>
    <source>
        <strain evidence="7">RCC927</strain>
    </source>
</reference>
<proteinExistence type="predicted"/>
<dbReference type="InterPro" id="IPR002938">
    <property type="entry name" value="FAD-bd"/>
</dbReference>
<evidence type="ECO:0000256" key="4">
    <source>
        <dbReference type="ARBA" id="ARBA00023002"/>
    </source>
</evidence>
<dbReference type="Gene3D" id="3.50.50.60">
    <property type="entry name" value="FAD/NAD(P)-binding domain"/>
    <property type="match status" value="1"/>
</dbReference>
<accession>A0A7S3FJN1</accession>
<gene>
    <name evidence="6" type="ORF">PSIN1315_LOCUS13923</name>
    <name evidence="7" type="ORF">PSIN1315_LOCUS13924</name>
</gene>
<dbReference type="PANTHER" id="PTHR46496">
    <property type="match status" value="1"/>
</dbReference>
<evidence type="ECO:0000313" key="7">
    <source>
        <dbReference type="EMBL" id="CAE0152872.1"/>
    </source>
</evidence>
<keyword evidence="2" id="KW-0285">Flavoprotein</keyword>
<sequence length="504" mass="54668">MASTSAAASRQSTPAFYARRAPPTRRVCCRSARAGAATKPKVLVAGGGIGGLVTTLAMQNAGLEVKCYERVGAYKPWGGPIQMAGNAMAALELCDPTVTASVVRDGTVTGDRLNGLLDGNDGGWFVRFDCRKPSFDSGLPLTVVMNRYDLIEKLRARLEPGALTQGLEVLRYEELPGGRVRVHLSDGSTDEGDVLVGADGIRSRVRSQMFGAPPLEENLDKAVDPSIRDAPRYSGYTCYAAISRITPEDVEEVGYMVFLGANQYFVSSDVGDGQQQWYAFIKQDPGMEDEGIDKKAVLMEKFRDWCPAVCDRIGAVVSEEVQRRDIYDRPPTLQWCKGRVALLGDSAHAMQPNMGQGGCQAIEDAAALAQELAKVGPDGVGRALAFYQLRRIGRASAITGFAATASIANTTYRRYLGSNPYEFYSAIPGAMNFWAAVEKLKIPHPGRIVGQIAMLGSIDLILKYITTMGDQRESVKGLLEGQKQTMRKLPDSVFEMHGPWGFAK</sequence>
<evidence type="ECO:0000259" key="5">
    <source>
        <dbReference type="Pfam" id="PF01494"/>
    </source>
</evidence>
<dbReference type="PANTHER" id="PTHR46496:SF1">
    <property type="entry name" value="ZEAXANTHIN EPOXIDASE, CHLOROPLASTIC"/>
    <property type="match status" value="1"/>
</dbReference>
<dbReference type="Pfam" id="PF01494">
    <property type="entry name" value="FAD_binding_3"/>
    <property type="match status" value="1"/>
</dbReference>
<evidence type="ECO:0000256" key="3">
    <source>
        <dbReference type="ARBA" id="ARBA00022827"/>
    </source>
</evidence>
<dbReference type="GO" id="GO:0071949">
    <property type="term" value="F:FAD binding"/>
    <property type="evidence" value="ECO:0007669"/>
    <property type="project" value="InterPro"/>
</dbReference>
<name>A0A7S3FJN1_9VIRI</name>
<dbReference type="AlphaFoldDB" id="A0A7S3FJN1"/>
<dbReference type="GO" id="GO:0016491">
    <property type="term" value="F:oxidoreductase activity"/>
    <property type="evidence" value="ECO:0007669"/>
    <property type="project" value="UniProtKB-KW"/>
</dbReference>